<dbReference type="AlphaFoldDB" id="A0A3Q4G3X1"/>
<name>A0A3Q4G3X1_NEOBR</name>
<evidence type="ECO:0000313" key="2">
    <source>
        <dbReference type="Ensembl" id="ENSNBRP00000003065.1"/>
    </source>
</evidence>
<reference evidence="2" key="2">
    <citation type="submission" date="2025-09" db="UniProtKB">
        <authorList>
            <consortium name="Ensembl"/>
        </authorList>
    </citation>
    <scope>IDENTIFICATION</scope>
</reference>
<proteinExistence type="predicted"/>
<evidence type="ECO:0000313" key="3">
    <source>
        <dbReference type="Proteomes" id="UP000261580"/>
    </source>
</evidence>
<evidence type="ECO:0000256" key="1">
    <source>
        <dbReference type="SAM" id="MobiDB-lite"/>
    </source>
</evidence>
<organism evidence="2 3">
    <name type="scientific">Neolamprologus brichardi</name>
    <name type="common">Fairy cichlid</name>
    <name type="synonym">Lamprologus brichardi</name>
    <dbReference type="NCBI Taxonomy" id="32507"/>
    <lineage>
        <taxon>Eukaryota</taxon>
        <taxon>Metazoa</taxon>
        <taxon>Chordata</taxon>
        <taxon>Craniata</taxon>
        <taxon>Vertebrata</taxon>
        <taxon>Euteleostomi</taxon>
        <taxon>Actinopterygii</taxon>
        <taxon>Neopterygii</taxon>
        <taxon>Teleostei</taxon>
        <taxon>Neoteleostei</taxon>
        <taxon>Acanthomorphata</taxon>
        <taxon>Ovalentaria</taxon>
        <taxon>Cichlomorphae</taxon>
        <taxon>Cichliformes</taxon>
        <taxon>Cichlidae</taxon>
        <taxon>African cichlids</taxon>
        <taxon>Pseudocrenilabrinae</taxon>
        <taxon>Lamprologini</taxon>
        <taxon>Neolamprologus</taxon>
    </lineage>
</organism>
<protein>
    <submittedName>
        <fullName evidence="2">Uncharacterized protein</fullName>
    </submittedName>
</protein>
<keyword evidence="3" id="KW-1185">Reference proteome</keyword>
<dbReference type="Ensembl" id="ENSNBRT00000003176.1">
    <property type="protein sequence ID" value="ENSNBRP00000003065.1"/>
    <property type="gene ID" value="ENSNBRG00000002465.1"/>
</dbReference>
<sequence>MGDNMSKRLKLISGTDAEMEERSFSNPYPDWDQGVLTSNSGADVDCNDPLDSEGKVIKHNIRHIQRYVVCF</sequence>
<dbReference type="OMA" id="VIKHNIR"/>
<feature type="region of interest" description="Disordered" evidence="1">
    <location>
        <begin position="1"/>
        <end position="32"/>
    </location>
</feature>
<dbReference type="STRING" id="32507.ENSNBRP00000003065"/>
<dbReference type="GeneTree" id="ENSGT01060000252022"/>
<dbReference type="Proteomes" id="UP000261580">
    <property type="component" value="Unassembled WGS sequence"/>
</dbReference>
<reference evidence="2" key="1">
    <citation type="submission" date="2025-08" db="UniProtKB">
        <authorList>
            <consortium name="Ensembl"/>
        </authorList>
    </citation>
    <scope>IDENTIFICATION</scope>
</reference>
<dbReference type="Bgee" id="ENSNBRG00000002465">
    <property type="expression patterns" value="Expressed in brain and 5 other cell types or tissues"/>
</dbReference>
<accession>A0A3Q4G3X1</accession>